<protein>
    <submittedName>
        <fullName evidence="2">Uncharacterized protein</fullName>
    </submittedName>
</protein>
<keyword evidence="1" id="KW-1133">Transmembrane helix</keyword>
<gene>
    <name evidence="2" type="ORF">OBE_11465</name>
</gene>
<organism evidence="2">
    <name type="scientific">human gut metagenome</name>
    <dbReference type="NCBI Taxonomy" id="408170"/>
    <lineage>
        <taxon>unclassified sequences</taxon>
        <taxon>metagenomes</taxon>
        <taxon>organismal metagenomes</taxon>
    </lineage>
</organism>
<evidence type="ECO:0000313" key="2">
    <source>
        <dbReference type="EMBL" id="EKC55638.1"/>
    </source>
</evidence>
<evidence type="ECO:0000256" key="1">
    <source>
        <dbReference type="SAM" id="Phobius"/>
    </source>
</evidence>
<keyword evidence="1" id="KW-0472">Membrane</keyword>
<name>K1SDQ3_9ZZZZ</name>
<accession>K1SDQ3</accession>
<reference evidence="2" key="1">
    <citation type="journal article" date="2013" name="Environ. Microbiol.">
        <title>Microbiota from the distal guts of lean and obese adolescents exhibit partial functional redundancy besides clear differences in community structure.</title>
        <authorList>
            <person name="Ferrer M."/>
            <person name="Ruiz A."/>
            <person name="Lanza F."/>
            <person name="Haange S.B."/>
            <person name="Oberbach A."/>
            <person name="Till H."/>
            <person name="Bargiela R."/>
            <person name="Campoy C."/>
            <person name="Segura M.T."/>
            <person name="Richter M."/>
            <person name="von Bergen M."/>
            <person name="Seifert J."/>
            <person name="Suarez A."/>
        </authorList>
    </citation>
    <scope>NUCLEOTIDE SEQUENCE</scope>
</reference>
<comment type="caution">
    <text evidence="2">The sequence shown here is derived from an EMBL/GenBank/DDBJ whole genome shotgun (WGS) entry which is preliminary data.</text>
</comment>
<dbReference type="EMBL" id="AJWZ01007896">
    <property type="protein sequence ID" value="EKC55638.1"/>
    <property type="molecule type" value="Genomic_DNA"/>
</dbReference>
<feature type="transmembrane region" description="Helical" evidence="1">
    <location>
        <begin position="127"/>
        <end position="146"/>
    </location>
</feature>
<dbReference type="AlphaFoldDB" id="K1SDQ3"/>
<sequence length="170" mass="17940">MAFMKKKTKQRCKTILSLFFALTLIMSAVTFAVSAAEAAALSVQLKTDKEEYTADEDIALTLEIRNGSTGRLVDIAYDITAPDGYELKSGSASGGETELLAGGTLKFDSVYSAVKATPDNPSTDGRINPTVPLISAVICAAALFALNRKKAKENARLAAVRIIAFDGTAA</sequence>
<proteinExistence type="predicted"/>
<keyword evidence="1" id="KW-0812">Transmembrane</keyword>